<dbReference type="PANTHER" id="PTHR35400">
    <property type="entry name" value="SLR1083 PROTEIN"/>
    <property type="match status" value="1"/>
</dbReference>
<dbReference type="EMBL" id="BMNC01000012">
    <property type="protein sequence ID" value="GGN15073.1"/>
    <property type="molecule type" value="Genomic_DNA"/>
</dbReference>
<comment type="caution">
    <text evidence="2">The sequence shown here is derived from an EMBL/GenBank/DDBJ whole genome shotgun (WGS) entry which is preliminary data.</text>
</comment>
<dbReference type="SUPFAM" id="SSF52980">
    <property type="entry name" value="Restriction endonuclease-like"/>
    <property type="match status" value="1"/>
</dbReference>
<dbReference type="Proteomes" id="UP000597656">
    <property type="component" value="Unassembled WGS sequence"/>
</dbReference>
<feature type="domain" description="Putative restriction endonuclease" evidence="1">
    <location>
        <begin position="45"/>
        <end position="204"/>
    </location>
</feature>
<dbReference type="Gene3D" id="3.90.1570.10">
    <property type="entry name" value="tt1808, chain A"/>
    <property type="match status" value="1"/>
</dbReference>
<accession>A0ABQ2ILY3</accession>
<dbReference type="CDD" id="cd06260">
    <property type="entry name" value="DUF820-like"/>
    <property type="match status" value="1"/>
</dbReference>
<dbReference type="Pfam" id="PF05685">
    <property type="entry name" value="Uma2"/>
    <property type="match status" value="1"/>
</dbReference>
<organism evidence="2 3">
    <name type="scientific">Lentzea pudingi</name>
    <dbReference type="NCBI Taxonomy" id="1789439"/>
    <lineage>
        <taxon>Bacteria</taxon>
        <taxon>Bacillati</taxon>
        <taxon>Actinomycetota</taxon>
        <taxon>Actinomycetes</taxon>
        <taxon>Pseudonocardiales</taxon>
        <taxon>Pseudonocardiaceae</taxon>
        <taxon>Lentzea</taxon>
    </lineage>
</organism>
<dbReference type="InterPro" id="IPR011335">
    <property type="entry name" value="Restrct_endonuc-II-like"/>
</dbReference>
<dbReference type="InterPro" id="IPR012296">
    <property type="entry name" value="Nuclease_put_TT1808"/>
</dbReference>
<name>A0ABQ2ILY3_9PSEU</name>
<proteinExistence type="predicted"/>
<evidence type="ECO:0000313" key="2">
    <source>
        <dbReference type="EMBL" id="GGN15073.1"/>
    </source>
</evidence>
<protein>
    <recommendedName>
        <fullName evidence="1">Putative restriction endonuclease domain-containing protein</fullName>
    </recommendedName>
</protein>
<sequence length="215" mass="24068">MSDGMEDLQSGGWWELVAEETPMRPEKGDHMTAEAWPDHLISLDEWDAMPEDKNLELVDGVLHVVAAAIPSHQMAQNRLAYWLDEQLPPSLVAYGDVDVTIDRSNRPTVRKPDITVVTAEAADRYPKRFDVEDVVLAVEIVSPGSERVDRVTKPTLYAKAGIAHYWLVELGTPISLTAFELVDGVYKLVEDVVGEVRLTRPAPLVFDLDALVRRR</sequence>
<dbReference type="InterPro" id="IPR008538">
    <property type="entry name" value="Uma2"/>
</dbReference>
<reference evidence="3" key="1">
    <citation type="journal article" date="2019" name="Int. J. Syst. Evol. Microbiol.">
        <title>The Global Catalogue of Microorganisms (GCM) 10K type strain sequencing project: providing services to taxonomists for standard genome sequencing and annotation.</title>
        <authorList>
            <consortium name="The Broad Institute Genomics Platform"/>
            <consortium name="The Broad Institute Genome Sequencing Center for Infectious Disease"/>
            <person name="Wu L."/>
            <person name="Ma J."/>
        </authorList>
    </citation>
    <scope>NUCLEOTIDE SEQUENCE [LARGE SCALE GENOMIC DNA]</scope>
    <source>
        <strain evidence="3">CGMCC 4.7319</strain>
    </source>
</reference>
<gene>
    <name evidence="2" type="ORF">GCM10011609_64540</name>
</gene>
<evidence type="ECO:0000313" key="3">
    <source>
        <dbReference type="Proteomes" id="UP000597656"/>
    </source>
</evidence>
<evidence type="ECO:0000259" key="1">
    <source>
        <dbReference type="Pfam" id="PF05685"/>
    </source>
</evidence>
<keyword evidence="3" id="KW-1185">Reference proteome</keyword>
<dbReference type="PANTHER" id="PTHR35400:SF3">
    <property type="entry name" value="SLL1072 PROTEIN"/>
    <property type="match status" value="1"/>
</dbReference>